<dbReference type="AlphaFoldDB" id="A0A512MA34"/>
<evidence type="ECO:0000256" key="3">
    <source>
        <dbReference type="SAM" id="SignalP"/>
    </source>
</evidence>
<dbReference type="EMBL" id="BKAG01000019">
    <property type="protein sequence ID" value="GEP43597.1"/>
    <property type="molecule type" value="Genomic_DNA"/>
</dbReference>
<dbReference type="InterPro" id="IPR050300">
    <property type="entry name" value="GDXG_lipolytic_enzyme"/>
</dbReference>
<dbReference type="PANTHER" id="PTHR48081:SF30">
    <property type="entry name" value="ACETYL-HYDROLASE LIPR-RELATED"/>
    <property type="match status" value="1"/>
</dbReference>
<feature type="domain" description="BD-FAE-like" evidence="4">
    <location>
        <begin position="41"/>
        <end position="153"/>
    </location>
</feature>
<dbReference type="Pfam" id="PF20434">
    <property type="entry name" value="BD-FAE"/>
    <property type="match status" value="1"/>
</dbReference>
<evidence type="ECO:0000313" key="5">
    <source>
        <dbReference type="EMBL" id="GEP43597.1"/>
    </source>
</evidence>
<dbReference type="RefSeq" id="WP_146851171.1">
    <property type="nucleotide sequence ID" value="NZ_BKAG01000019.1"/>
</dbReference>
<keyword evidence="6" id="KW-1185">Reference proteome</keyword>
<dbReference type="Gene3D" id="3.40.50.1820">
    <property type="entry name" value="alpha/beta hydrolase"/>
    <property type="match status" value="1"/>
</dbReference>
<proteinExistence type="inferred from homology"/>
<evidence type="ECO:0000256" key="1">
    <source>
        <dbReference type="ARBA" id="ARBA00010515"/>
    </source>
</evidence>
<comment type="caution">
    <text evidence="5">The sequence shown here is derived from an EMBL/GenBank/DDBJ whole genome shotgun (WGS) entry which is preliminary data.</text>
</comment>
<sequence length="288" mass="31272">MKLHHLILTLFSLLTSLALAAEDVPGKVYVYKQSGGKPQEMEIYFPPNWEPAKNKVPGLIMFHGGGWGGGTLEQFRYACHYFASRGIVAATVNYQLAGKKDAVPGQSRKRVCITDAKSAIRWFKQHAGELGIDPARIITGGGSAGGHICMLATNNPGLNDPADPKDIDTSVVAYLLFNPAFTTDDAPDAEVDVLKHLSAKLPPAIMFFGTNDPWKKGSDVALKQLKDLGNTTTELWLAEGQSHSFFNRAPWQNLTISEADRFLVRHGLLSGEPTLPAPPKGEKIVKAP</sequence>
<dbReference type="Proteomes" id="UP000321577">
    <property type="component" value="Unassembled WGS sequence"/>
</dbReference>
<dbReference type="OrthoDB" id="9815425at2"/>
<dbReference type="InterPro" id="IPR029058">
    <property type="entry name" value="AB_hydrolase_fold"/>
</dbReference>
<gene>
    <name evidence="5" type="ORF">BGE01nite_28880</name>
</gene>
<name>A0A512MA34_9BACT</name>
<dbReference type="InterPro" id="IPR049492">
    <property type="entry name" value="BD-FAE-like_dom"/>
</dbReference>
<dbReference type="PANTHER" id="PTHR48081">
    <property type="entry name" value="AB HYDROLASE SUPERFAMILY PROTEIN C4A8.06C"/>
    <property type="match status" value="1"/>
</dbReference>
<evidence type="ECO:0000313" key="6">
    <source>
        <dbReference type="Proteomes" id="UP000321577"/>
    </source>
</evidence>
<evidence type="ECO:0000259" key="4">
    <source>
        <dbReference type="Pfam" id="PF20434"/>
    </source>
</evidence>
<feature type="signal peptide" evidence="3">
    <location>
        <begin position="1"/>
        <end position="20"/>
    </location>
</feature>
<feature type="chain" id="PRO_5021723939" evidence="3">
    <location>
        <begin position="21"/>
        <end position="288"/>
    </location>
</feature>
<dbReference type="SUPFAM" id="SSF53474">
    <property type="entry name" value="alpha/beta-Hydrolases"/>
    <property type="match status" value="1"/>
</dbReference>
<keyword evidence="3" id="KW-0732">Signal</keyword>
<protein>
    <submittedName>
        <fullName evidence="5">Lipase</fullName>
    </submittedName>
</protein>
<keyword evidence="2" id="KW-0378">Hydrolase</keyword>
<dbReference type="GO" id="GO:0004806">
    <property type="term" value="F:triacylglycerol lipase activity"/>
    <property type="evidence" value="ECO:0007669"/>
    <property type="project" value="TreeGrafter"/>
</dbReference>
<comment type="similarity">
    <text evidence="1">Belongs to the 'GDXG' lipolytic enzyme family.</text>
</comment>
<accession>A0A512MA34</accession>
<organism evidence="5 6">
    <name type="scientific">Brevifollis gellanilyticus</name>
    <dbReference type="NCBI Taxonomy" id="748831"/>
    <lineage>
        <taxon>Bacteria</taxon>
        <taxon>Pseudomonadati</taxon>
        <taxon>Verrucomicrobiota</taxon>
        <taxon>Verrucomicrobiia</taxon>
        <taxon>Verrucomicrobiales</taxon>
        <taxon>Verrucomicrobiaceae</taxon>
    </lineage>
</organism>
<evidence type="ECO:0000256" key="2">
    <source>
        <dbReference type="ARBA" id="ARBA00022801"/>
    </source>
</evidence>
<reference evidence="5 6" key="1">
    <citation type="submission" date="2019-07" db="EMBL/GenBank/DDBJ databases">
        <title>Whole genome shotgun sequence of Brevifollis gellanilyticus NBRC 108608.</title>
        <authorList>
            <person name="Hosoyama A."/>
            <person name="Uohara A."/>
            <person name="Ohji S."/>
            <person name="Ichikawa N."/>
        </authorList>
    </citation>
    <scope>NUCLEOTIDE SEQUENCE [LARGE SCALE GENOMIC DNA]</scope>
    <source>
        <strain evidence="5 6">NBRC 108608</strain>
    </source>
</reference>